<evidence type="ECO:0000313" key="1">
    <source>
        <dbReference type="EMBL" id="EXJ91870.1"/>
    </source>
</evidence>
<evidence type="ECO:0000313" key="2">
    <source>
        <dbReference type="Proteomes" id="UP000019478"/>
    </source>
</evidence>
<dbReference type="GeneID" id="19164560"/>
<dbReference type="CDD" id="cd12148">
    <property type="entry name" value="fungal_TF_MHR"/>
    <property type="match status" value="1"/>
</dbReference>
<dbReference type="HOGENOM" id="CLU_1366082_0_0_1"/>
<sequence length="200" mass="22335">MSLRMTVARIVSTPAPAPEHNLAGTSGHVVVGAEVSSQTLTRELRNQLDGWVSRIPDCLDWSVEPGNGASSPPAKRLKLLYWFARFALYRPLILRVQQDPSLRLQNFEWSLLHEGLLSALTLAKVFLTEEPDVDVIEGNRILSAIYALKAMTSTRSLLALYGQNLDQIVQAAMDALRTRFADRCEWLLCKIYQIDLVNGS</sequence>
<gene>
    <name evidence="1" type="ORF">A1O3_00420</name>
</gene>
<organism evidence="1 2">
    <name type="scientific">Capronia epimyces CBS 606.96</name>
    <dbReference type="NCBI Taxonomy" id="1182542"/>
    <lineage>
        <taxon>Eukaryota</taxon>
        <taxon>Fungi</taxon>
        <taxon>Dikarya</taxon>
        <taxon>Ascomycota</taxon>
        <taxon>Pezizomycotina</taxon>
        <taxon>Eurotiomycetes</taxon>
        <taxon>Chaetothyriomycetidae</taxon>
        <taxon>Chaetothyriales</taxon>
        <taxon>Herpotrichiellaceae</taxon>
        <taxon>Capronia</taxon>
    </lineage>
</organism>
<evidence type="ECO:0008006" key="3">
    <source>
        <dbReference type="Google" id="ProtNLM"/>
    </source>
</evidence>
<accession>W9YQF7</accession>
<dbReference type="AlphaFoldDB" id="W9YQF7"/>
<reference evidence="1 2" key="1">
    <citation type="submission" date="2013-03" db="EMBL/GenBank/DDBJ databases">
        <title>The Genome Sequence of Capronia epimyces CBS 606.96.</title>
        <authorList>
            <consortium name="The Broad Institute Genomics Platform"/>
            <person name="Cuomo C."/>
            <person name="de Hoog S."/>
            <person name="Gorbushina A."/>
            <person name="Walker B."/>
            <person name="Young S.K."/>
            <person name="Zeng Q."/>
            <person name="Gargeya S."/>
            <person name="Fitzgerald M."/>
            <person name="Haas B."/>
            <person name="Abouelleil A."/>
            <person name="Allen A.W."/>
            <person name="Alvarado L."/>
            <person name="Arachchi H.M."/>
            <person name="Berlin A.M."/>
            <person name="Chapman S.B."/>
            <person name="Gainer-Dewar J."/>
            <person name="Goldberg J."/>
            <person name="Griggs A."/>
            <person name="Gujja S."/>
            <person name="Hansen M."/>
            <person name="Howarth C."/>
            <person name="Imamovic A."/>
            <person name="Ireland A."/>
            <person name="Larimer J."/>
            <person name="McCowan C."/>
            <person name="Murphy C."/>
            <person name="Pearson M."/>
            <person name="Poon T.W."/>
            <person name="Priest M."/>
            <person name="Roberts A."/>
            <person name="Saif S."/>
            <person name="Shea T."/>
            <person name="Sisk P."/>
            <person name="Sykes S."/>
            <person name="Wortman J."/>
            <person name="Nusbaum C."/>
            <person name="Birren B."/>
        </authorList>
    </citation>
    <scope>NUCLEOTIDE SEQUENCE [LARGE SCALE GENOMIC DNA]</scope>
    <source>
        <strain evidence="1 2">CBS 606.96</strain>
    </source>
</reference>
<dbReference type="Proteomes" id="UP000019478">
    <property type="component" value="Unassembled WGS sequence"/>
</dbReference>
<dbReference type="OrthoDB" id="3532498at2759"/>
<dbReference type="EMBL" id="AMGY01000001">
    <property type="protein sequence ID" value="EXJ91870.1"/>
    <property type="molecule type" value="Genomic_DNA"/>
</dbReference>
<name>W9YQF7_9EURO</name>
<keyword evidence="2" id="KW-1185">Reference proteome</keyword>
<comment type="caution">
    <text evidence="1">The sequence shown here is derived from an EMBL/GenBank/DDBJ whole genome shotgun (WGS) entry which is preliminary data.</text>
</comment>
<proteinExistence type="predicted"/>
<protein>
    <recommendedName>
        <fullName evidence="3">Transcription factor domain-containing protein</fullName>
    </recommendedName>
</protein>
<dbReference type="RefSeq" id="XP_007728760.1">
    <property type="nucleotide sequence ID" value="XM_007730570.1"/>
</dbReference>